<reference evidence="2" key="1">
    <citation type="submission" date="2023-04" db="EMBL/GenBank/DDBJ databases">
        <title>Black Yeasts Isolated from many extreme environments.</title>
        <authorList>
            <person name="Coleine C."/>
            <person name="Stajich J.E."/>
            <person name="Selbmann L."/>
        </authorList>
    </citation>
    <scope>NUCLEOTIDE SEQUENCE</scope>
    <source>
        <strain evidence="2">CCFEE 5312</strain>
    </source>
</reference>
<feature type="compositionally biased region" description="Acidic residues" evidence="1">
    <location>
        <begin position="108"/>
        <end position="121"/>
    </location>
</feature>
<feature type="compositionally biased region" description="Acidic residues" evidence="1">
    <location>
        <begin position="91"/>
        <end position="100"/>
    </location>
</feature>
<keyword evidence="3" id="KW-1185">Reference proteome</keyword>
<proteinExistence type="predicted"/>
<feature type="region of interest" description="Disordered" evidence="1">
    <location>
        <begin position="1"/>
        <end position="137"/>
    </location>
</feature>
<comment type="caution">
    <text evidence="2">The sequence shown here is derived from an EMBL/GenBank/DDBJ whole genome shotgun (WGS) entry which is preliminary data.</text>
</comment>
<gene>
    <name evidence="2" type="ORF">LTR09_009335</name>
</gene>
<feature type="compositionally biased region" description="Basic and acidic residues" evidence="1">
    <location>
        <begin position="23"/>
        <end position="40"/>
    </location>
</feature>
<name>A0AAJ0D8Z8_9PEZI</name>
<evidence type="ECO:0000313" key="3">
    <source>
        <dbReference type="Proteomes" id="UP001271007"/>
    </source>
</evidence>
<protein>
    <submittedName>
        <fullName evidence="2">Uncharacterized protein</fullName>
    </submittedName>
</protein>
<accession>A0AAJ0D8Z8</accession>
<dbReference type="Proteomes" id="UP001271007">
    <property type="component" value="Unassembled WGS sequence"/>
</dbReference>
<organism evidence="2 3">
    <name type="scientific">Extremus antarcticus</name>
    <dbReference type="NCBI Taxonomy" id="702011"/>
    <lineage>
        <taxon>Eukaryota</taxon>
        <taxon>Fungi</taxon>
        <taxon>Dikarya</taxon>
        <taxon>Ascomycota</taxon>
        <taxon>Pezizomycotina</taxon>
        <taxon>Dothideomycetes</taxon>
        <taxon>Dothideomycetidae</taxon>
        <taxon>Mycosphaerellales</taxon>
        <taxon>Extremaceae</taxon>
        <taxon>Extremus</taxon>
    </lineage>
</organism>
<dbReference type="EMBL" id="JAWDJX010000040">
    <property type="protein sequence ID" value="KAK3049416.1"/>
    <property type="molecule type" value="Genomic_DNA"/>
</dbReference>
<evidence type="ECO:0000256" key="1">
    <source>
        <dbReference type="SAM" id="MobiDB-lite"/>
    </source>
</evidence>
<dbReference type="AlphaFoldDB" id="A0AAJ0D8Z8"/>
<evidence type="ECO:0000313" key="2">
    <source>
        <dbReference type="EMBL" id="KAK3049416.1"/>
    </source>
</evidence>
<sequence length="137" mass="15808">MRPIIRPSLIPSNLQPPRQIRPYHRDVIRKPSHRLEELPKQVENPYQLDSESYDRPAHQDQQNPTTNPKRRTPPPLVSPRKKQKCPLRPEEEGDADEEEDVAHGEQGTVEEEDEAEEEEEGAAGAETYAEFWITPPD</sequence>